<dbReference type="EnsemblMetazoa" id="AMEM007124-RA">
    <property type="protein sequence ID" value="AMEM007124-PA"/>
    <property type="gene ID" value="AMEM007124"/>
</dbReference>
<evidence type="ECO:0000313" key="2">
    <source>
        <dbReference type="EnsemblMetazoa" id="AMEM007124-PA"/>
    </source>
</evidence>
<feature type="coiled-coil region" evidence="1">
    <location>
        <begin position="109"/>
        <end position="157"/>
    </location>
</feature>
<evidence type="ECO:0000256" key="1">
    <source>
        <dbReference type="SAM" id="Coils"/>
    </source>
</evidence>
<evidence type="ECO:0000313" key="3">
    <source>
        <dbReference type="Proteomes" id="UP000075903"/>
    </source>
</evidence>
<accession>A0A182V157</accession>
<dbReference type="AlphaFoldDB" id="A0A182V157"/>
<keyword evidence="3" id="KW-1185">Reference proteome</keyword>
<name>A0A182V157_ANOME</name>
<organism evidence="2 3">
    <name type="scientific">Anopheles merus</name>
    <name type="common">Mosquito</name>
    <dbReference type="NCBI Taxonomy" id="30066"/>
    <lineage>
        <taxon>Eukaryota</taxon>
        <taxon>Metazoa</taxon>
        <taxon>Ecdysozoa</taxon>
        <taxon>Arthropoda</taxon>
        <taxon>Hexapoda</taxon>
        <taxon>Insecta</taxon>
        <taxon>Pterygota</taxon>
        <taxon>Neoptera</taxon>
        <taxon>Endopterygota</taxon>
        <taxon>Diptera</taxon>
        <taxon>Nematocera</taxon>
        <taxon>Culicoidea</taxon>
        <taxon>Culicidae</taxon>
        <taxon>Anophelinae</taxon>
        <taxon>Anopheles</taxon>
    </lineage>
</organism>
<protein>
    <submittedName>
        <fullName evidence="2">Uncharacterized protein</fullName>
    </submittedName>
</protein>
<dbReference type="Proteomes" id="UP000075903">
    <property type="component" value="Unassembled WGS sequence"/>
</dbReference>
<dbReference type="VEuPathDB" id="VectorBase:AMEM007124"/>
<proteinExistence type="predicted"/>
<reference evidence="2" key="1">
    <citation type="submission" date="2020-05" db="UniProtKB">
        <authorList>
            <consortium name="EnsemblMetazoa"/>
        </authorList>
    </citation>
    <scope>IDENTIFICATION</scope>
    <source>
        <strain evidence="2">MAF</strain>
    </source>
</reference>
<keyword evidence="1" id="KW-0175">Coiled coil</keyword>
<sequence>MSCRWINNYLKKFEKEYGQNDAWKDYDPDSIDVTYRDILPTMKVPDNRMEQKYSALELDKTREAFKRYGRMVALAKKERHSRRSRNFLWRLLGAEVLRKTDRPTHKLILRKAAKQVKLLKRKEAELARSLELCRNENAEYKARVADLLEELQRELRKG</sequence>